<evidence type="ECO:0000313" key="2">
    <source>
        <dbReference type="Proteomes" id="UP000323521"/>
    </source>
</evidence>
<protein>
    <submittedName>
        <fullName evidence="1">Uncharacterized protein</fullName>
    </submittedName>
</protein>
<sequence>MPEKKLKDQNMPSRKEMLDQMTISANQYLDRALPEIKVLADGFYQGPSEETWKSLLQLLEGIQWLLEYMNHLVCHKELYANGDKFREISANLQNQLHQFEEALKSQDATLMGDILHFEVILILESAKNEILMIIDKEGIGHDLN</sequence>
<organism evidence="1 2">
    <name type="scientific">Formimonas warabiya</name>
    <dbReference type="NCBI Taxonomy" id="1761012"/>
    <lineage>
        <taxon>Bacteria</taxon>
        <taxon>Bacillati</taxon>
        <taxon>Bacillota</taxon>
        <taxon>Clostridia</taxon>
        <taxon>Eubacteriales</taxon>
        <taxon>Peptococcaceae</taxon>
        <taxon>Candidatus Formimonas</taxon>
    </lineage>
</organism>
<proteinExistence type="predicted"/>
<dbReference type="OrthoDB" id="1683192at2"/>
<dbReference type="RefSeq" id="WP_148134948.1">
    <property type="nucleotide sequence ID" value="NZ_CP017634.1"/>
</dbReference>
<keyword evidence="2" id="KW-1185">Reference proteome</keyword>
<dbReference type="KEGG" id="fwa:DCMF_13755"/>
<dbReference type="AlphaFoldDB" id="A0A3G1KU36"/>
<dbReference type="Proteomes" id="UP000323521">
    <property type="component" value="Chromosome"/>
</dbReference>
<accession>A0A3G1KU36</accession>
<evidence type="ECO:0000313" key="1">
    <source>
        <dbReference type="EMBL" id="ATW25685.1"/>
    </source>
</evidence>
<reference evidence="1 2" key="1">
    <citation type="submission" date="2016-10" db="EMBL/GenBank/DDBJ databases">
        <title>Complete Genome Sequence of Peptococcaceae strain DCMF.</title>
        <authorList>
            <person name="Edwards R.J."/>
            <person name="Holland S.I."/>
            <person name="Deshpande N.P."/>
            <person name="Wong Y.K."/>
            <person name="Ertan H."/>
            <person name="Manefield M."/>
            <person name="Russell T.L."/>
            <person name="Lee M.J."/>
        </authorList>
    </citation>
    <scope>NUCLEOTIDE SEQUENCE [LARGE SCALE GENOMIC DNA]</scope>
    <source>
        <strain evidence="1 2">DCMF</strain>
    </source>
</reference>
<name>A0A3G1KU36_FORW1</name>
<gene>
    <name evidence="1" type="ORF">DCMF_13755</name>
</gene>
<dbReference type="EMBL" id="CP017634">
    <property type="protein sequence ID" value="ATW25685.1"/>
    <property type="molecule type" value="Genomic_DNA"/>
</dbReference>